<evidence type="ECO:0000313" key="5">
    <source>
        <dbReference type="EMBL" id="GIL84862.1"/>
    </source>
</evidence>
<sequence length="638" mass="63178">MDVILGIAAKSLDAAHQLAKALHGPRGWAWQQSISLQTIPKSTSLAPEAAAHLLLSHDCRTAYLLVATHATAEAMLAAVAAAARYQEPAAAAAAAMSPLKMDVPPAVAAVAPALTTLQQLQQQHDIAANVLLLQLFLACDAVLVLLPTGQGMALAGYGTVTDHSRGDGGGGGGGGPLSAATAWMSRLRLLQGAKRALCKSLRGGNQAGSHSPLPSSPAPRGRPNMVAAPAPAPAPAGAAAAAVSDAAGGDSGIGGGSSAAAAAASGGISSGMRQLRSWCSRTRPPTLFFISPGDPDAAKAGCWSSSVSSAAGGTAVQRSRSNHRHGTAAAAITTNATAASAPRDTANSLLRNLLKRCRPVPLSGAPESTQLCQFDPAVLVLEPGPLALEPDVVHATALAALLEEPGYGVGAAATAACGSSAAGELSMATAPLARRGDGLHLLRERLAALAAAAAAAEEESSAAAVAVRSSKPQRPGKADTDATSGSGGRGGGGGCGEEEGTTAARQFCAAWRAAAGELYDATVAAWREAAGKPLDWEPPDVEGGKDAVGQGPGHGASTAHSRTRQRVAAATPSILTPAAAAAIAQGLRAGATLDLAGTWLATAAGSGGLAARLAAELAREAADAALRQYTAAAPPRYP</sequence>
<feature type="non-terminal residue" evidence="5">
    <location>
        <position position="1"/>
    </location>
</feature>
<protein>
    <recommendedName>
        <fullName evidence="3">Nonsense-mediated mRNA decay factor SMG8</fullName>
    </recommendedName>
</protein>
<comment type="similarity">
    <text evidence="1">Belongs to the SMG8 family.</text>
</comment>
<keyword evidence="6" id="KW-1185">Reference proteome</keyword>
<name>A0A8J4CQU9_9CHLO</name>
<evidence type="ECO:0000256" key="3">
    <source>
        <dbReference type="ARBA" id="ARBA00029509"/>
    </source>
</evidence>
<dbReference type="InterPro" id="IPR019354">
    <property type="entry name" value="SMG8-like"/>
</dbReference>
<evidence type="ECO:0000313" key="6">
    <source>
        <dbReference type="Proteomes" id="UP000747110"/>
    </source>
</evidence>
<feature type="region of interest" description="Disordered" evidence="4">
    <location>
        <begin position="201"/>
        <end position="233"/>
    </location>
</feature>
<dbReference type="Proteomes" id="UP000747110">
    <property type="component" value="Unassembled WGS sequence"/>
</dbReference>
<feature type="compositionally biased region" description="Gly residues" evidence="4">
    <location>
        <begin position="485"/>
        <end position="495"/>
    </location>
</feature>
<dbReference type="EMBL" id="BNCP01000031">
    <property type="protein sequence ID" value="GIL84862.1"/>
    <property type="molecule type" value="Genomic_DNA"/>
</dbReference>
<dbReference type="PANTHER" id="PTHR13091">
    <property type="entry name" value="AMPLIFIED IN BREAST CANCER 2-RELATED"/>
    <property type="match status" value="1"/>
</dbReference>
<organism evidence="5 6">
    <name type="scientific">Volvox reticuliferus</name>
    <dbReference type="NCBI Taxonomy" id="1737510"/>
    <lineage>
        <taxon>Eukaryota</taxon>
        <taxon>Viridiplantae</taxon>
        <taxon>Chlorophyta</taxon>
        <taxon>core chlorophytes</taxon>
        <taxon>Chlorophyceae</taxon>
        <taxon>CS clade</taxon>
        <taxon>Chlamydomonadales</taxon>
        <taxon>Volvocaceae</taxon>
        <taxon>Volvox</taxon>
    </lineage>
</organism>
<evidence type="ECO:0000256" key="1">
    <source>
        <dbReference type="ARBA" id="ARBA00006443"/>
    </source>
</evidence>
<dbReference type="GO" id="GO:0000184">
    <property type="term" value="P:nuclear-transcribed mRNA catabolic process, nonsense-mediated decay"/>
    <property type="evidence" value="ECO:0007669"/>
    <property type="project" value="UniProtKB-KW"/>
</dbReference>
<dbReference type="PANTHER" id="PTHR13091:SF0">
    <property type="entry name" value="NONSENSE-MEDIATED MRNA DECAY FACTOR SMG8"/>
    <property type="match status" value="1"/>
</dbReference>
<feature type="region of interest" description="Disordered" evidence="4">
    <location>
        <begin position="464"/>
        <end position="499"/>
    </location>
</feature>
<proteinExistence type="inferred from homology"/>
<evidence type="ECO:0000256" key="4">
    <source>
        <dbReference type="SAM" id="MobiDB-lite"/>
    </source>
</evidence>
<gene>
    <name evidence="5" type="ORF">Vretifemale_13441</name>
</gene>
<keyword evidence="2" id="KW-0866">Nonsense-mediated mRNA decay</keyword>
<comment type="caution">
    <text evidence="5">The sequence shown here is derived from an EMBL/GenBank/DDBJ whole genome shotgun (WGS) entry which is preliminary data.</text>
</comment>
<reference evidence="5" key="1">
    <citation type="journal article" date="2021" name="Proc. Natl. Acad. Sci. U.S.A.">
        <title>Three genomes in the algal genus Volvox reveal the fate of a haploid sex-determining region after a transition to homothallism.</title>
        <authorList>
            <person name="Yamamoto K."/>
            <person name="Hamaji T."/>
            <person name="Kawai-Toyooka H."/>
            <person name="Matsuzaki R."/>
            <person name="Takahashi F."/>
            <person name="Nishimura Y."/>
            <person name="Kawachi M."/>
            <person name="Noguchi H."/>
            <person name="Minakuchi Y."/>
            <person name="Umen J.G."/>
            <person name="Toyoda A."/>
            <person name="Nozaki H."/>
        </authorList>
    </citation>
    <scope>NUCLEOTIDE SEQUENCE</scope>
    <source>
        <strain evidence="5">NIES-3786</strain>
    </source>
</reference>
<dbReference type="AlphaFoldDB" id="A0A8J4CQU9"/>
<feature type="region of interest" description="Disordered" evidence="4">
    <location>
        <begin position="533"/>
        <end position="566"/>
    </location>
</feature>
<dbReference type="OrthoDB" id="10554950at2759"/>
<evidence type="ECO:0000256" key="2">
    <source>
        <dbReference type="ARBA" id="ARBA00023161"/>
    </source>
</evidence>
<accession>A0A8J4CQU9</accession>